<dbReference type="EMBL" id="LFML01000068">
    <property type="protein sequence ID" value="KMO96521.1"/>
    <property type="molecule type" value="Genomic_DNA"/>
</dbReference>
<dbReference type="Proteomes" id="UP000035932">
    <property type="component" value="Unassembled WGS sequence"/>
</dbReference>
<sequence>MTWTFTHDLAAFRAAAGPAAASEPVSHTRLLTVLDALERRGPAAYGPAEPVFGWWTGAGGGVAGVALCTPPHPLLVGALPEPAVRGLGAALATEPLLAGVGALNARRRDAATLAAAWGRPSEVTAESRLYRLAGLLAPAPAPAGRARTATEADLRLLLDWVAAFGRESGERGGPSEASLRDRLSYGGMLLWEHAGRPVSMAGFFRVIGSACRVGPVYTPPGLRGRGYAAGVTHAASGAAYEAGASEVLLFTDLANPTSNGVYRRLGYTPVEDRVEVAAL</sequence>
<evidence type="ECO:0000313" key="2">
    <source>
        <dbReference type="EMBL" id="KMO96521.1"/>
    </source>
</evidence>
<dbReference type="STRING" id="66430.ACS04_18005"/>
<gene>
    <name evidence="2" type="ORF">ACS04_18005</name>
</gene>
<dbReference type="PROSITE" id="PS51186">
    <property type="entry name" value="GNAT"/>
    <property type="match status" value="1"/>
</dbReference>
<feature type="domain" description="N-acetyltransferase" evidence="1">
    <location>
        <begin position="144"/>
        <end position="279"/>
    </location>
</feature>
<evidence type="ECO:0000259" key="1">
    <source>
        <dbReference type="PROSITE" id="PS51186"/>
    </source>
</evidence>
<proteinExistence type="predicted"/>
<comment type="caution">
    <text evidence="2">The sequence shown here is derived from an EMBL/GenBank/DDBJ whole genome shotgun (WGS) entry which is preliminary data.</text>
</comment>
<dbReference type="PATRIC" id="fig|66430.4.peg.6318"/>
<organism evidence="2 3">
    <name type="scientific">Streptomyces roseus</name>
    <dbReference type="NCBI Taxonomy" id="66430"/>
    <lineage>
        <taxon>Bacteria</taxon>
        <taxon>Bacillati</taxon>
        <taxon>Actinomycetota</taxon>
        <taxon>Actinomycetes</taxon>
        <taxon>Kitasatosporales</taxon>
        <taxon>Streptomycetaceae</taxon>
        <taxon>Streptomyces</taxon>
    </lineage>
</organism>
<evidence type="ECO:0000313" key="3">
    <source>
        <dbReference type="Proteomes" id="UP000035932"/>
    </source>
</evidence>
<accession>A0A0J7AHC6</accession>
<dbReference type="RefSeq" id="WP_048477644.1">
    <property type="nucleotide sequence ID" value="NZ_JBIRUD010000005.1"/>
</dbReference>
<dbReference type="GO" id="GO:0016747">
    <property type="term" value="F:acyltransferase activity, transferring groups other than amino-acyl groups"/>
    <property type="evidence" value="ECO:0007669"/>
    <property type="project" value="InterPro"/>
</dbReference>
<dbReference type="AlphaFoldDB" id="A0A0J7AHC6"/>
<dbReference type="SUPFAM" id="SSF55729">
    <property type="entry name" value="Acyl-CoA N-acyltransferases (Nat)"/>
    <property type="match status" value="1"/>
</dbReference>
<dbReference type="InterPro" id="IPR016181">
    <property type="entry name" value="Acyl_CoA_acyltransferase"/>
</dbReference>
<dbReference type="Gene3D" id="3.40.630.30">
    <property type="match status" value="1"/>
</dbReference>
<keyword evidence="3" id="KW-1185">Reference proteome</keyword>
<dbReference type="InterPro" id="IPR000182">
    <property type="entry name" value="GNAT_dom"/>
</dbReference>
<dbReference type="OrthoDB" id="3174529at2"/>
<reference evidence="2 3" key="1">
    <citation type="submission" date="2015-06" db="EMBL/GenBank/DDBJ databases">
        <title>Recapitulation of the evolution of biosynthetic gene clusters reveals hidden chemical diversity on bacterial genomes.</title>
        <authorList>
            <person name="Cruz-Morales P."/>
            <person name="Martinez-Guerrero C."/>
            <person name="Morales-Escalante M.A."/>
            <person name="Yanez-Guerra L.A."/>
            <person name="Kopp J.F."/>
            <person name="Feldmann J."/>
            <person name="Ramos-Aboites H.E."/>
            <person name="Barona-Gomez F."/>
        </authorList>
    </citation>
    <scope>NUCLEOTIDE SEQUENCE [LARGE SCALE GENOMIC DNA]</scope>
    <source>
        <strain evidence="2 3">ATCC 31245</strain>
    </source>
</reference>
<protein>
    <recommendedName>
        <fullName evidence="1">N-acetyltransferase domain-containing protein</fullName>
    </recommendedName>
</protein>
<dbReference type="Pfam" id="PF00583">
    <property type="entry name" value="Acetyltransf_1"/>
    <property type="match status" value="1"/>
</dbReference>
<name>A0A0J7AHC6_9ACTN</name>